<reference evidence="2" key="1">
    <citation type="submission" date="2023-08" db="EMBL/GenBank/DDBJ databases">
        <authorList>
            <person name="Alioto T."/>
            <person name="Alioto T."/>
            <person name="Gomez Garrido J."/>
        </authorList>
    </citation>
    <scope>NUCLEOTIDE SEQUENCE</scope>
</reference>
<dbReference type="AlphaFoldDB" id="A0AA36BQS0"/>
<gene>
    <name evidence="2" type="ORF">OCTVUL_1B016703</name>
</gene>
<feature type="region of interest" description="Disordered" evidence="1">
    <location>
        <begin position="36"/>
        <end position="87"/>
    </location>
</feature>
<protein>
    <submittedName>
        <fullName evidence="2">Uncharacterized protein</fullName>
    </submittedName>
</protein>
<feature type="compositionally biased region" description="Basic residues" evidence="1">
    <location>
        <begin position="36"/>
        <end position="45"/>
    </location>
</feature>
<dbReference type="Proteomes" id="UP001162480">
    <property type="component" value="Chromosome 20"/>
</dbReference>
<organism evidence="2 3">
    <name type="scientific">Octopus vulgaris</name>
    <name type="common">Common octopus</name>
    <dbReference type="NCBI Taxonomy" id="6645"/>
    <lineage>
        <taxon>Eukaryota</taxon>
        <taxon>Metazoa</taxon>
        <taxon>Spiralia</taxon>
        <taxon>Lophotrochozoa</taxon>
        <taxon>Mollusca</taxon>
        <taxon>Cephalopoda</taxon>
        <taxon>Coleoidea</taxon>
        <taxon>Octopodiformes</taxon>
        <taxon>Octopoda</taxon>
        <taxon>Incirrata</taxon>
        <taxon>Octopodidae</taxon>
        <taxon>Octopus</taxon>
    </lineage>
</organism>
<dbReference type="EMBL" id="OX597833">
    <property type="protein sequence ID" value="CAI9737972.1"/>
    <property type="molecule type" value="Genomic_DNA"/>
</dbReference>
<evidence type="ECO:0000256" key="1">
    <source>
        <dbReference type="SAM" id="MobiDB-lite"/>
    </source>
</evidence>
<evidence type="ECO:0000313" key="3">
    <source>
        <dbReference type="Proteomes" id="UP001162480"/>
    </source>
</evidence>
<sequence length="111" mass="12449">MILNYKSELGDGDAIQFDNINLSMCTQLVGNWRLVHGRRRRKRRERGGAGGGEEEEGEKTGGGGRGEEEEEDEEEIGGKKKTNLNNVSNLLPKGLCGFHMSNRINRRFNND</sequence>
<name>A0AA36BQS0_OCTVU</name>
<proteinExistence type="predicted"/>
<keyword evidence="3" id="KW-1185">Reference proteome</keyword>
<evidence type="ECO:0000313" key="2">
    <source>
        <dbReference type="EMBL" id="CAI9737972.1"/>
    </source>
</evidence>
<accession>A0AA36BQS0</accession>